<dbReference type="Pfam" id="PF00534">
    <property type="entry name" value="Glycos_transf_1"/>
    <property type="match status" value="1"/>
</dbReference>
<dbReference type="Gene3D" id="3.40.50.2000">
    <property type="entry name" value="Glycogen Phosphorylase B"/>
    <property type="match status" value="2"/>
</dbReference>
<dbReference type="AlphaFoldDB" id="A0A6G7PT07"/>
<evidence type="ECO:0000313" key="5">
    <source>
        <dbReference type="EMBL" id="QIJ70809.1"/>
    </source>
</evidence>
<dbReference type="InterPro" id="IPR013534">
    <property type="entry name" value="Starch_synth_cat_dom"/>
</dbReference>
<dbReference type="KEGG" id="tav:G4V39_00350"/>
<dbReference type="Pfam" id="PF08323">
    <property type="entry name" value="Glyco_transf_5"/>
    <property type="match status" value="1"/>
</dbReference>
<comment type="catalytic activity">
    <reaction evidence="1">
        <text>[(1-&gt;4)-alpha-D-glucosyl](n) + ADP-alpha-D-glucose = [(1-&gt;4)-alpha-D-glucosyl](n+1) + ADP + H(+)</text>
        <dbReference type="Rhea" id="RHEA:18189"/>
        <dbReference type="Rhea" id="RHEA-COMP:9584"/>
        <dbReference type="Rhea" id="RHEA-COMP:9587"/>
        <dbReference type="ChEBI" id="CHEBI:15378"/>
        <dbReference type="ChEBI" id="CHEBI:15444"/>
        <dbReference type="ChEBI" id="CHEBI:57498"/>
        <dbReference type="ChEBI" id="CHEBI:456216"/>
        <dbReference type="EC" id="2.4.1.21"/>
    </reaction>
</comment>
<keyword evidence="3" id="KW-0328">Glycosyltransferase</keyword>
<gene>
    <name evidence="5" type="ORF">G4V39_00350</name>
</gene>
<protein>
    <recommendedName>
        <fullName evidence="2">starch synthase</fullName>
        <ecNumber evidence="2">2.4.1.21</ecNumber>
    </recommendedName>
</protein>
<dbReference type="PANTHER" id="PTHR45825">
    <property type="entry name" value="GRANULE-BOUND STARCH SYNTHASE 1, CHLOROPLASTIC/AMYLOPLASTIC"/>
    <property type="match status" value="1"/>
</dbReference>
<evidence type="ECO:0000256" key="4">
    <source>
        <dbReference type="ARBA" id="ARBA00022679"/>
    </source>
</evidence>
<proteinExistence type="predicted"/>
<evidence type="ECO:0000313" key="6">
    <source>
        <dbReference type="Proteomes" id="UP000502179"/>
    </source>
</evidence>
<accession>A0A6G7PT07</accession>
<sequence length="528" mass="59216">MAKIENIWMLTREYAGLAGAGGLKDVAKELSEALVRAGHRVTVMMPRYGFVDYEALGFKDMGVSFEVDMNYAHEERREQVELLSREINGVRIILIEADRYREKLGVYTYTEEEEAAEGWKKKGAGHFDYFAMNILLQKTAAEALITFDEKPEIIHCHDGHTACFPALVRELEGFRQYFRATGTVITVHNAGIGYHQDVADLPFAKAITALPWRVINENLLNGSFDPFLAGARYGIINTVSEEYARELQETDLDALTSWLGHALKDRGIKLEGITNGINPDDYDPRHPERLGLPAAFDPLSGDLEGKKICRQRLIEELSGGQSGRARCHGKIKDRPGAPLITAISRLTEQKGIDILAEALKGLLAEDQDFLVVILGTGTREIEDQLISLAENPEYQERMAVLIGYDPKLANKIYAAGDFFVIPSKYEPCGLTDYMASLMGNLPIVRHTGGLVKVLDGVTGFAYKEHSPAALSQTIRRAFRTFRQEPEKIKKMQQQAVKHILENYTWDKVVHRYLELYQRARAMAPGVRG</sequence>
<evidence type="ECO:0000256" key="3">
    <source>
        <dbReference type="ARBA" id="ARBA00022676"/>
    </source>
</evidence>
<name>A0A6G7PT07_9BACT</name>
<dbReference type="GO" id="GO:0009011">
    <property type="term" value="F:alpha-1,4-glucan glucosyltransferase (ADP-glucose donor) activity"/>
    <property type="evidence" value="ECO:0007669"/>
    <property type="project" value="UniProtKB-EC"/>
</dbReference>
<dbReference type="EC" id="2.4.1.21" evidence="2"/>
<organism evidence="5 6">
    <name type="scientific">Thermosulfuriphilus ammonigenes</name>
    <dbReference type="NCBI Taxonomy" id="1936021"/>
    <lineage>
        <taxon>Bacteria</taxon>
        <taxon>Pseudomonadati</taxon>
        <taxon>Thermodesulfobacteriota</taxon>
        <taxon>Thermodesulfobacteria</taxon>
        <taxon>Thermodesulfobacteriales</taxon>
        <taxon>Thermodesulfobacteriaceae</taxon>
        <taxon>Thermosulfuriphilus</taxon>
    </lineage>
</organism>
<dbReference type="EMBL" id="CP048877">
    <property type="protein sequence ID" value="QIJ70809.1"/>
    <property type="molecule type" value="Genomic_DNA"/>
</dbReference>
<dbReference type="Proteomes" id="UP000502179">
    <property type="component" value="Chromosome"/>
</dbReference>
<dbReference type="InterPro" id="IPR001296">
    <property type="entry name" value="Glyco_trans_1"/>
</dbReference>
<dbReference type="SUPFAM" id="SSF53756">
    <property type="entry name" value="UDP-Glycosyltransferase/glycogen phosphorylase"/>
    <property type="match status" value="1"/>
</dbReference>
<reference evidence="5 6" key="1">
    <citation type="submission" date="2020-02" db="EMBL/GenBank/DDBJ databases">
        <title>Genome analysis of Thermosulfuriphilus ammonigenes ST65T, an anaerobic thermophilic chemolithoautotrophic bacterium isolated from a deep-sea hydrothermal vent.</title>
        <authorList>
            <person name="Slobodkina G."/>
            <person name="Allioux M."/>
            <person name="Merkel A."/>
            <person name="Alain K."/>
            <person name="Jebbar M."/>
            <person name="Slobodkin A."/>
        </authorList>
    </citation>
    <scope>NUCLEOTIDE SEQUENCE [LARGE SCALE GENOMIC DNA]</scope>
    <source>
        <strain evidence="5 6">ST65</strain>
    </source>
</reference>
<keyword evidence="4" id="KW-0808">Transferase</keyword>
<dbReference type="PANTHER" id="PTHR45825:SF11">
    <property type="entry name" value="ALPHA AMYLASE DOMAIN-CONTAINING PROTEIN"/>
    <property type="match status" value="1"/>
</dbReference>
<evidence type="ECO:0000256" key="2">
    <source>
        <dbReference type="ARBA" id="ARBA00012588"/>
    </source>
</evidence>
<dbReference type="RefSeq" id="WP_166031032.1">
    <property type="nucleotide sequence ID" value="NZ_CP048877.1"/>
</dbReference>
<evidence type="ECO:0000256" key="1">
    <source>
        <dbReference type="ARBA" id="ARBA00001478"/>
    </source>
</evidence>
<keyword evidence="6" id="KW-1185">Reference proteome</keyword>